<evidence type="ECO:0000256" key="4">
    <source>
        <dbReference type="SAM" id="SignalP"/>
    </source>
</evidence>
<evidence type="ECO:0000256" key="1">
    <source>
        <dbReference type="ARBA" id="ARBA00022729"/>
    </source>
</evidence>
<comment type="caution">
    <text evidence="6">The sequence shown here is derived from an EMBL/GenBank/DDBJ whole genome shotgun (WGS) entry which is preliminary data.</text>
</comment>
<feature type="signal peptide" evidence="4">
    <location>
        <begin position="1"/>
        <end position="19"/>
    </location>
</feature>
<dbReference type="RefSeq" id="WP_116974943.1">
    <property type="nucleotide sequence ID" value="NZ_QPMM01000002.1"/>
</dbReference>
<keyword evidence="3" id="KW-0106">Calcium</keyword>
<evidence type="ECO:0000259" key="5">
    <source>
        <dbReference type="Pfam" id="PF03160"/>
    </source>
</evidence>
<feature type="chain" id="PRO_5017677089" description="Calx-beta domain-containing protein" evidence="4">
    <location>
        <begin position="20"/>
        <end position="828"/>
    </location>
</feature>
<reference evidence="6 7" key="1">
    <citation type="submission" date="2018-07" db="EMBL/GenBank/DDBJ databases">
        <title>Chitinophaga K2CV101002-2 sp. nov., isolated from a monsoon evergreen broad-leaved forest soil.</title>
        <authorList>
            <person name="Lv Y."/>
        </authorList>
    </citation>
    <scope>NUCLEOTIDE SEQUENCE [LARGE SCALE GENOMIC DNA]</scope>
    <source>
        <strain evidence="6 7">GDMCC 1.1288</strain>
    </source>
</reference>
<dbReference type="SUPFAM" id="SSF50998">
    <property type="entry name" value="Quinoprotein alcohol dehydrogenase-like"/>
    <property type="match status" value="1"/>
</dbReference>
<dbReference type="AlphaFoldDB" id="A0A3E1YEJ9"/>
<sequence>MNKFSSLMLFLAIGTQAFAQEMPVVFNKSFSGPKNQYKKLAIAENNAIVAIGGGSDNGCITKLSATGNLIYNAKLNKGGLVAFQDMLLLPKGELVAVGGGTIAYGNARITKLSSTGEVIFDKSIGNGQGGYFTKIITDRHGNYITVGVDGSKPAQARITKMAPDGKIEFDKGFGSHNVFTNVLIDEDENIIAVGGDVGDGQGKAFMVKVDGKGEKQFDLSFGKPGAMFEKMLLLEDGAILAMGGGAYGTGNASRIAKVNNEGQVVFDKEYSTADGKFNAIRVNDLGQIFACAEEKDKGRIVKLRPDGTELFNKETDGALFSLEVGKNGKVVAAGGNLTNNTGKIVKLLPDGTTVFDKNMGSAFQHLLLTEDDEICVVAKDGYRLIKVSADGEMMFDKQLGKYDAKTSLASLLMSPSGEIIAAGGGDEDGNRIIKISHGVTINDIAVSEPLNGLSNASLTITLSGFLRNNGVRTPVNVHYKTIPHKGGAGANDFDITEGTISFVPSEFASGAIISKTIQIPIKSDNLLEGKETFHVEILDASDLHLTKSKGEVTILDQPAIVKFIGGSNGAEPNTDIVFSAGLFKRDNSPLINATSKPVRLTYKFGNGTAMPGADFVNSTKAPFVIDSGASTASLNVKVKDDNRFELAETVVLVLSEIKAENEAIVGYTGDVTSISASQYIQDQAAYVTLVKLTDANESATAPVSMFKCILVKAADQTVQTNCTGSDINIYFGVDSSSTAAYGRKYIIMNGDMVKITGDCAFSETDIQVALVNDRIKEDDALVVVKLRDVTAAAHSGMLKISPDVKLNKAVAVIHDDDNDEGSKMATAK</sequence>
<keyword evidence="7" id="KW-1185">Reference proteome</keyword>
<dbReference type="GO" id="GO:0016020">
    <property type="term" value="C:membrane"/>
    <property type="evidence" value="ECO:0007669"/>
    <property type="project" value="InterPro"/>
</dbReference>
<evidence type="ECO:0000313" key="7">
    <source>
        <dbReference type="Proteomes" id="UP000260644"/>
    </source>
</evidence>
<dbReference type="InterPro" id="IPR011047">
    <property type="entry name" value="Quinoprotein_ADH-like_sf"/>
</dbReference>
<keyword evidence="1 4" id="KW-0732">Signal</keyword>
<dbReference type="InterPro" id="IPR003644">
    <property type="entry name" value="Calx_beta"/>
</dbReference>
<dbReference type="InterPro" id="IPR038081">
    <property type="entry name" value="CalX-like_sf"/>
</dbReference>
<dbReference type="EMBL" id="QPMM01000002">
    <property type="protein sequence ID" value="RFS24948.1"/>
    <property type="molecule type" value="Genomic_DNA"/>
</dbReference>
<keyword evidence="2" id="KW-0677">Repeat</keyword>
<evidence type="ECO:0000313" key="6">
    <source>
        <dbReference type="EMBL" id="RFS24948.1"/>
    </source>
</evidence>
<organism evidence="6 7">
    <name type="scientific">Chitinophaga silvatica</name>
    <dbReference type="NCBI Taxonomy" id="2282649"/>
    <lineage>
        <taxon>Bacteria</taxon>
        <taxon>Pseudomonadati</taxon>
        <taxon>Bacteroidota</taxon>
        <taxon>Chitinophagia</taxon>
        <taxon>Chitinophagales</taxon>
        <taxon>Chitinophagaceae</taxon>
        <taxon>Chitinophaga</taxon>
    </lineage>
</organism>
<proteinExistence type="predicted"/>
<dbReference type="PANTHER" id="PTHR42754">
    <property type="entry name" value="ENDOGLUCANASE"/>
    <property type="match status" value="1"/>
</dbReference>
<feature type="domain" description="Calx-beta" evidence="5">
    <location>
        <begin position="467"/>
        <end position="557"/>
    </location>
</feature>
<gene>
    <name evidence="6" type="ORF">DVR12_07090</name>
</gene>
<dbReference type="GO" id="GO:0007154">
    <property type="term" value="P:cell communication"/>
    <property type="evidence" value="ECO:0007669"/>
    <property type="project" value="InterPro"/>
</dbReference>
<dbReference type="Pfam" id="PF03160">
    <property type="entry name" value="Calx-beta"/>
    <property type="match status" value="2"/>
</dbReference>
<feature type="domain" description="Calx-beta" evidence="5">
    <location>
        <begin position="596"/>
        <end position="664"/>
    </location>
</feature>
<evidence type="ECO:0000256" key="3">
    <source>
        <dbReference type="ARBA" id="ARBA00022837"/>
    </source>
</evidence>
<evidence type="ECO:0000256" key="2">
    <source>
        <dbReference type="ARBA" id="ARBA00022737"/>
    </source>
</evidence>
<protein>
    <recommendedName>
        <fullName evidence="5">Calx-beta domain-containing protein</fullName>
    </recommendedName>
</protein>
<dbReference type="SUPFAM" id="SSF141072">
    <property type="entry name" value="CalX-like"/>
    <property type="match status" value="2"/>
</dbReference>
<accession>A0A3E1YEJ9</accession>
<dbReference type="PANTHER" id="PTHR42754:SF1">
    <property type="entry name" value="LIPOPROTEIN"/>
    <property type="match status" value="1"/>
</dbReference>
<dbReference type="Gene3D" id="2.80.10.50">
    <property type="match status" value="1"/>
</dbReference>
<dbReference type="Proteomes" id="UP000260644">
    <property type="component" value="Unassembled WGS sequence"/>
</dbReference>
<dbReference type="OrthoDB" id="604162at2"/>
<dbReference type="Gene3D" id="2.60.40.2030">
    <property type="match status" value="2"/>
</dbReference>
<name>A0A3E1YEJ9_9BACT</name>